<protein>
    <submittedName>
        <fullName evidence="3">Serine-type D-Ala-D-Ala carboxypeptidase</fullName>
        <ecNumber evidence="3">3.4.16.4</ecNumber>
        <ecNumber evidence="3">3.4.21.-</ecNumber>
    </submittedName>
</protein>
<dbReference type="Proteomes" id="UP000694232">
    <property type="component" value="Chromosome 1"/>
</dbReference>
<evidence type="ECO:0000256" key="1">
    <source>
        <dbReference type="ARBA" id="ARBA00022801"/>
    </source>
</evidence>
<organism evidence="3 4">
    <name type="scientific">Vibrio ostreae</name>
    <dbReference type="NCBI Taxonomy" id="2841925"/>
    <lineage>
        <taxon>Bacteria</taxon>
        <taxon>Pseudomonadati</taxon>
        <taxon>Pseudomonadota</taxon>
        <taxon>Gammaproteobacteria</taxon>
        <taxon>Vibrionales</taxon>
        <taxon>Vibrionaceae</taxon>
        <taxon>Vibrio</taxon>
    </lineage>
</organism>
<dbReference type="RefSeq" id="WP_218562719.1">
    <property type="nucleotide sequence ID" value="NZ_CP076643.1"/>
</dbReference>
<dbReference type="AlphaFoldDB" id="A0A975U9U0"/>
<dbReference type="NCBIfam" id="TIGR00666">
    <property type="entry name" value="PBP4"/>
    <property type="match status" value="1"/>
</dbReference>
<dbReference type="GO" id="GO:0009002">
    <property type="term" value="F:serine-type D-Ala-D-Ala carboxypeptidase activity"/>
    <property type="evidence" value="ECO:0007669"/>
    <property type="project" value="UniProtKB-EC"/>
</dbReference>
<dbReference type="EC" id="3.4.21.-" evidence="3"/>
<dbReference type="InterPro" id="IPR000667">
    <property type="entry name" value="Peptidase_S13"/>
</dbReference>
<dbReference type="GO" id="GO:0006508">
    <property type="term" value="P:proteolysis"/>
    <property type="evidence" value="ECO:0007669"/>
    <property type="project" value="InterPro"/>
</dbReference>
<proteinExistence type="predicted"/>
<dbReference type="PANTHER" id="PTHR30023:SF0">
    <property type="entry name" value="PENICILLIN-SENSITIVE CARBOXYPEPTIDASE A"/>
    <property type="match status" value="1"/>
</dbReference>
<evidence type="ECO:0000256" key="2">
    <source>
        <dbReference type="SAM" id="SignalP"/>
    </source>
</evidence>
<gene>
    <name evidence="3" type="primary">dacB</name>
    <name evidence="3" type="ORF">KNV97_21365</name>
</gene>
<dbReference type="EMBL" id="CP076643">
    <property type="protein sequence ID" value="QXO17848.1"/>
    <property type="molecule type" value="Genomic_DNA"/>
</dbReference>
<feature type="chain" id="PRO_5036847325" evidence="2">
    <location>
        <begin position="26"/>
        <end position="480"/>
    </location>
</feature>
<dbReference type="EC" id="3.4.16.4" evidence="3"/>
<name>A0A975U9U0_9VIBR</name>
<dbReference type="PANTHER" id="PTHR30023">
    <property type="entry name" value="D-ALANYL-D-ALANINE CARBOXYPEPTIDASE"/>
    <property type="match status" value="1"/>
</dbReference>
<sequence>MYFSHCARRLVSLLCASLLMPAVMATPAATDLLPSGARTGLLIQPLSASQPRLVQQTGDYFPPASTLKVVTALAALLELGADFRFETELRSSRAGTAVIFSGDPTLSSEDLTQLLTQLRDKQGKDIDGDLWLDNSAFNGYERAVGWPWDITGVCYSAPASAMNLDGNCIQASIYTQADGATRVFVPKHYPVQVTTNARSVSKVQQKSEHCDLELNAGMDNAYHLSGCLAQRKQPMPLKFAVQNTELYLKRRVYALLNQLGITLHGEIRIGSLPQDAPSQQVAIHRSAPLAELLDKMLKKSDNLIADTVTKTLGRRFFLQPGSFSNGTEAIKQIIFSRTGISLQDAQLVDGSGLSRNNRIRLDTMRQILHYLWQNDAKLGVLAMLPVAGESGTLKYRRSMRSDNIRGHIRAKSGSLYGTYNMMGFALDDKGQPDTLFIQYVTDYFPNQRDSDSAEEAPITRFENEFYRALINSEHKTSNAP</sequence>
<keyword evidence="2" id="KW-0732">Signal</keyword>
<keyword evidence="4" id="KW-1185">Reference proteome</keyword>
<evidence type="ECO:0000313" key="4">
    <source>
        <dbReference type="Proteomes" id="UP000694232"/>
    </source>
</evidence>
<evidence type="ECO:0000313" key="3">
    <source>
        <dbReference type="EMBL" id="QXO17848.1"/>
    </source>
</evidence>
<accession>A0A975U9U0</accession>
<dbReference type="GO" id="GO:0000270">
    <property type="term" value="P:peptidoglycan metabolic process"/>
    <property type="evidence" value="ECO:0007669"/>
    <property type="project" value="TreeGrafter"/>
</dbReference>
<keyword evidence="3" id="KW-0645">Protease</keyword>
<dbReference type="KEGG" id="vos:KNV97_21365"/>
<dbReference type="Pfam" id="PF02113">
    <property type="entry name" value="Peptidase_S13"/>
    <property type="match status" value="1"/>
</dbReference>
<dbReference type="NCBIfam" id="NF008322">
    <property type="entry name" value="PRK11113.1"/>
    <property type="match status" value="1"/>
</dbReference>
<reference evidence="3" key="1">
    <citation type="submission" date="2021-06" db="EMBL/GenBank/DDBJ databases">
        <title>Vibrio nov. sp., novel gut bacterium isolated from Yellow Sea oyster.</title>
        <authorList>
            <person name="Muhammad N."/>
            <person name="Nguyen T.H."/>
            <person name="Lee Y.-J."/>
            <person name="Ko J."/>
            <person name="Kim S.-G."/>
        </authorList>
    </citation>
    <scope>NUCLEOTIDE SEQUENCE</scope>
    <source>
        <strain evidence="3">OG9-811</strain>
    </source>
</reference>
<keyword evidence="1 3" id="KW-0378">Hydrolase</keyword>
<keyword evidence="3" id="KW-0121">Carboxypeptidase</keyword>
<feature type="signal peptide" evidence="2">
    <location>
        <begin position="1"/>
        <end position="25"/>
    </location>
</feature>